<gene>
    <name evidence="10" type="ORF">GPUH_LOCUS22054</name>
</gene>
<dbReference type="EC" id="6.1.1.9" evidence="2"/>
<organism evidence="10 11">
    <name type="scientific">Gongylonema pulchrum</name>
    <dbReference type="NCBI Taxonomy" id="637853"/>
    <lineage>
        <taxon>Eukaryota</taxon>
        <taxon>Metazoa</taxon>
        <taxon>Ecdysozoa</taxon>
        <taxon>Nematoda</taxon>
        <taxon>Chromadorea</taxon>
        <taxon>Rhabditida</taxon>
        <taxon>Spirurina</taxon>
        <taxon>Spiruromorpha</taxon>
        <taxon>Spiruroidea</taxon>
        <taxon>Gongylonematidae</taxon>
        <taxon>Gongylonema</taxon>
    </lineage>
</organism>
<dbReference type="InterPro" id="IPR002300">
    <property type="entry name" value="aa-tRNA-synth_Ia"/>
</dbReference>
<evidence type="ECO:0000256" key="3">
    <source>
        <dbReference type="ARBA" id="ARBA00022598"/>
    </source>
</evidence>
<keyword evidence="7" id="KW-0030">Aminoacyl-tRNA synthetase</keyword>
<dbReference type="InterPro" id="IPR002303">
    <property type="entry name" value="Valyl-tRNA_ligase"/>
</dbReference>
<dbReference type="Pfam" id="PF00133">
    <property type="entry name" value="tRNA-synt_1"/>
    <property type="match status" value="1"/>
</dbReference>
<name>A0A3P7NGP6_9BILA</name>
<evidence type="ECO:0000313" key="11">
    <source>
        <dbReference type="Proteomes" id="UP000271098"/>
    </source>
</evidence>
<keyword evidence="5" id="KW-0067">ATP-binding</keyword>
<protein>
    <recommendedName>
        <fullName evidence="2">valine--tRNA ligase</fullName>
        <ecNumber evidence="2">6.1.1.9</ecNumber>
    </recommendedName>
    <alternativeName>
        <fullName evidence="8">Valyl-tRNA synthetase</fullName>
    </alternativeName>
</protein>
<dbReference type="GO" id="GO:0004832">
    <property type="term" value="F:valine-tRNA ligase activity"/>
    <property type="evidence" value="ECO:0007669"/>
    <property type="project" value="UniProtKB-EC"/>
</dbReference>
<keyword evidence="6" id="KW-0648">Protein biosynthesis</keyword>
<dbReference type="GO" id="GO:0002161">
    <property type="term" value="F:aminoacyl-tRNA deacylase activity"/>
    <property type="evidence" value="ECO:0007669"/>
    <property type="project" value="InterPro"/>
</dbReference>
<dbReference type="SUPFAM" id="SSF50677">
    <property type="entry name" value="ValRS/IleRS/LeuRS editing domain"/>
    <property type="match status" value="1"/>
</dbReference>
<evidence type="ECO:0000256" key="7">
    <source>
        <dbReference type="ARBA" id="ARBA00023146"/>
    </source>
</evidence>
<feature type="domain" description="Aminoacyl-tRNA synthetase class Ia" evidence="9">
    <location>
        <begin position="43"/>
        <end position="103"/>
    </location>
</feature>
<dbReference type="InterPro" id="IPR009008">
    <property type="entry name" value="Val/Leu/Ile-tRNA-synth_edit"/>
</dbReference>
<dbReference type="GO" id="GO:0005829">
    <property type="term" value="C:cytosol"/>
    <property type="evidence" value="ECO:0007669"/>
    <property type="project" value="TreeGrafter"/>
</dbReference>
<evidence type="ECO:0000256" key="4">
    <source>
        <dbReference type="ARBA" id="ARBA00022741"/>
    </source>
</evidence>
<evidence type="ECO:0000256" key="6">
    <source>
        <dbReference type="ARBA" id="ARBA00022917"/>
    </source>
</evidence>
<accession>A0A3P7NGP6</accession>
<evidence type="ECO:0000256" key="8">
    <source>
        <dbReference type="ARBA" id="ARBA00029936"/>
    </source>
</evidence>
<evidence type="ECO:0000313" key="10">
    <source>
        <dbReference type="EMBL" id="VDN39390.1"/>
    </source>
</evidence>
<dbReference type="GO" id="GO:0005524">
    <property type="term" value="F:ATP binding"/>
    <property type="evidence" value="ECO:0007669"/>
    <property type="project" value="UniProtKB-KW"/>
</dbReference>
<evidence type="ECO:0000256" key="1">
    <source>
        <dbReference type="ARBA" id="ARBA00005594"/>
    </source>
</evidence>
<keyword evidence="3" id="KW-0436">Ligase</keyword>
<dbReference type="Gene3D" id="3.90.740.10">
    <property type="entry name" value="Valyl/Leucyl/Isoleucyl-tRNA synthetase, editing domain"/>
    <property type="match status" value="1"/>
</dbReference>
<dbReference type="PANTHER" id="PTHR11946:SF109">
    <property type="entry name" value="VALINE--TRNA LIGASE"/>
    <property type="match status" value="1"/>
</dbReference>
<evidence type="ECO:0000256" key="2">
    <source>
        <dbReference type="ARBA" id="ARBA00013169"/>
    </source>
</evidence>
<keyword evidence="11" id="KW-1185">Reference proteome</keyword>
<dbReference type="EMBL" id="UYRT01094118">
    <property type="protein sequence ID" value="VDN39390.1"/>
    <property type="molecule type" value="Genomic_DNA"/>
</dbReference>
<dbReference type="Proteomes" id="UP000271098">
    <property type="component" value="Unassembled WGS sequence"/>
</dbReference>
<keyword evidence="4" id="KW-0547">Nucleotide-binding</keyword>
<dbReference type="AlphaFoldDB" id="A0A3P7NGP6"/>
<sequence>MKCLGAVKITPAHDHSDYEVGIRHSLPFITCITDEGNMSEQCSEFSGMKSRSKDVIEPILKSQWYVKCDVMAQRAIDAVDKGELKIIPSFHVATWKKWLENSRYKC</sequence>
<proteinExistence type="inferred from homology"/>
<comment type="similarity">
    <text evidence="1">Belongs to the class-I aminoacyl-tRNA synthetase family.</text>
</comment>
<dbReference type="SUPFAM" id="SSF52374">
    <property type="entry name" value="Nucleotidylyl transferase"/>
    <property type="match status" value="1"/>
</dbReference>
<evidence type="ECO:0000256" key="5">
    <source>
        <dbReference type="ARBA" id="ARBA00022840"/>
    </source>
</evidence>
<dbReference type="OrthoDB" id="5857007at2759"/>
<evidence type="ECO:0000259" key="9">
    <source>
        <dbReference type="Pfam" id="PF00133"/>
    </source>
</evidence>
<dbReference type="PANTHER" id="PTHR11946">
    <property type="entry name" value="VALYL-TRNA SYNTHETASES"/>
    <property type="match status" value="1"/>
</dbReference>
<dbReference type="GO" id="GO:0006438">
    <property type="term" value="P:valyl-tRNA aminoacylation"/>
    <property type="evidence" value="ECO:0007669"/>
    <property type="project" value="InterPro"/>
</dbReference>
<reference evidence="10 11" key="1">
    <citation type="submission" date="2018-11" db="EMBL/GenBank/DDBJ databases">
        <authorList>
            <consortium name="Pathogen Informatics"/>
        </authorList>
    </citation>
    <scope>NUCLEOTIDE SEQUENCE [LARGE SCALE GENOMIC DNA]</scope>
</reference>